<organism evidence="4 5">
    <name type="scientific">Sulfuriferula plumbiphila</name>
    <dbReference type="NCBI Taxonomy" id="171865"/>
    <lineage>
        <taxon>Bacteria</taxon>
        <taxon>Pseudomonadati</taxon>
        <taxon>Pseudomonadota</taxon>
        <taxon>Betaproteobacteria</taxon>
        <taxon>Nitrosomonadales</taxon>
        <taxon>Sulfuricellaceae</taxon>
        <taxon>Sulfuriferula</taxon>
    </lineage>
</organism>
<evidence type="ECO:0000313" key="5">
    <source>
        <dbReference type="Proteomes" id="UP000321337"/>
    </source>
</evidence>
<dbReference type="RefSeq" id="WP_147071519.1">
    <property type="nucleotide sequence ID" value="NZ_AP021884.1"/>
</dbReference>
<name>A0A512L619_9PROT</name>
<keyword evidence="1" id="KW-0808">Transferase</keyword>
<keyword evidence="2" id="KW-0012">Acyltransferase</keyword>
<evidence type="ECO:0000313" key="4">
    <source>
        <dbReference type="EMBL" id="GEP29930.1"/>
    </source>
</evidence>
<dbReference type="Gene3D" id="3.40.630.30">
    <property type="match status" value="1"/>
</dbReference>
<keyword evidence="5" id="KW-1185">Reference proteome</keyword>
<evidence type="ECO:0000256" key="1">
    <source>
        <dbReference type="ARBA" id="ARBA00022679"/>
    </source>
</evidence>
<comment type="caution">
    <text evidence="4">The sequence shown here is derived from an EMBL/GenBank/DDBJ whole genome shotgun (WGS) entry which is preliminary data.</text>
</comment>
<evidence type="ECO:0000259" key="3">
    <source>
        <dbReference type="PROSITE" id="PS51186"/>
    </source>
</evidence>
<dbReference type="InterPro" id="IPR000182">
    <property type="entry name" value="GNAT_dom"/>
</dbReference>
<proteinExistence type="predicted"/>
<dbReference type="GO" id="GO:0016747">
    <property type="term" value="F:acyltransferase activity, transferring groups other than amino-acyl groups"/>
    <property type="evidence" value="ECO:0007669"/>
    <property type="project" value="InterPro"/>
</dbReference>
<dbReference type="EMBL" id="BKAD01000009">
    <property type="protein sequence ID" value="GEP29930.1"/>
    <property type="molecule type" value="Genomic_DNA"/>
</dbReference>
<evidence type="ECO:0000256" key="2">
    <source>
        <dbReference type="ARBA" id="ARBA00023315"/>
    </source>
</evidence>
<dbReference type="SUPFAM" id="SSF55729">
    <property type="entry name" value="Acyl-CoA N-acyltransferases (Nat)"/>
    <property type="match status" value="1"/>
</dbReference>
<sequence>MKIVIREAVLSDLPRLLELYMLLEFGPAKKLSLDKARLRFLLYREYPDYRVYIAESAGVIAGTFALIIIDSLAHGGKPFGIVEDVVVSDDWQGKGIGKKMMRFAMACCKKRGCYKLALSSHLKREGAHKFYESLGFEKHGFSWYCRPNGAKERSDL</sequence>
<dbReference type="PANTHER" id="PTHR43877:SF1">
    <property type="entry name" value="ACETYLTRANSFERASE"/>
    <property type="match status" value="1"/>
</dbReference>
<gene>
    <name evidence="4" type="ORF">TPL01_10680</name>
</gene>
<dbReference type="OrthoDB" id="9789603at2"/>
<dbReference type="PANTHER" id="PTHR43877">
    <property type="entry name" value="AMINOALKYLPHOSPHONATE N-ACETYLTRANSFERASE-RELATED-RELATED"/>
    <property type="match status" value="1"/>
</dbReference>
<dbReference type="AlphaFoldDB" id="A0A512L619"/>
<feature type="domain" description="N-acetyltransferase" evidence="3">
    <location>
        <begin position="3"/>
        <end position="156"/>
    </location>
</feature>
<reference evidence="4 5" key="1">
    <citation type="submission" date="2019-07" db="EMBL/GenBank/DDBJ databases">
        <title>Whole genome shotgun sequence of Thiobacillus plumbophilus NBRC 107929.</title>
        <authorList>
            <person name="Hosoyama A."/>
            <person name="Uohara A."/>
            <person name="Ohji S."/>
            <person name="Ichikawa N."/>
        </authorList>
    </citation>
    <scope>NUCLEOTIDE SEQUENCE [LARGE SCALE GENOMIC DNA]</scope>
    <source>
        <strain evidence="4 5">NBRC 107929</strain>
    </source>
</reference>
<accession>A0A512L619</accession>
<dbReference type="Pfam" id="PF00583">
    <property type="entry name" value="Acetyltransf_1"/>
    <property type="match status" value="1"/>
</dbReference>
<dbReference type="InterPro" id="IPR050832">
    <property type="entry name" value="Bact_Acetyltransf"/>
</dbReference>
<dbReference type="CDD" id="cd04301">
    <property type="entry name" value="NAT_SF"/>
    <property type="match status" value="1"/>
</dbReference>
<dbReference type="InterPro" id="IPR016181">
    <property type="entry name" value="Acyl_CoA_acyltransferase"/>
</dbReference>
<dbReference type="PROSITE" id="PS51186">
    <property type="entry name" value="GNAT"/>
    <property type="match status" value="1"/>
</dbReference>
<protein>
    <recommendedName>
        <fullName evidence="3">N-acetyltransferase domain-containing protein</fullName>
    </recommendedName>
</protein>
<dbReference type="Proteomes" id="UP000321337">
    <property type="component" value="Unassembled WGS sequence"/>
</dbReference>